<dbReference type="Gene3D" id="3.20.20.80">
    <property type="entry name" value="Glycosidases"/>
    <property type="match status" value="1"/>
</dbReference>
<dbReference type="AlphaFoldDB" id="A0A6G7YN76"/>
<name>A0A6G7YN76_9SPHN</name>
<dbReference type="InterPro" id="IPR040719">
    <property type="entry name" value="DUF5597"/>
</dbReference>
<organism evidence="6 7">
    <name type="scientific">Sphingomonas piscis</name>
    <dbReference type="NCBI Taxonomy" id="2714943"/>
    <lineage>
        <taxon>Bacteria</taxon>
        <taxon>Pseudomonadati</taxon>
        <taxon>Pseudomonadota</taxon>
        <taxon>Alphaproteobacteria</taxon>
        <taxon>Sphingomonadales</taxon>
        <taxon>Sphingomonadaceae</taxon>
        <taxon>Sphingomonas</taxon>
    </lineage>
</organism>
<keyword evidence="1" id="KW-0378">Hydrolase</keyword>
<evidence type="ECO:0000259" key="5">
    <source>
        <dbReference type="Pfam" id="PF18120"/>
    </source>
</evidence>
<evidence type="ECO:0000256" key="1">
    <source>
        <dbReference type="ARBA" id="ARBA00022801"/>
    </source>
</evidence>
<proteinExistence type="predicted"/>
<evidence type="ECO:0000256" key="2">
    <source>
        <dbReference type="ARBA" id="ARBA00023295"/>
    </source>
</evidence>
<evidence type="ECO:0000259" key="4">
    <source>
        <dbReference type="Pfam" id="PF02449"/>
    </source>
</evidence>
<dbReference type="GO" id="GO:0004565">
    <property type="term" value="F:beta-galactosidase activity"/>
    <property type="evidence" value="ECO:0007669"/>
    <property type="project" value="InterPro"/>
</dbReference>
<dbReference type="KEGG" id="spii:G7077_04070"/>
<feature type="signal peptide" evidence="3">
    <location>
        <begin position="1"/>
        <end position="21"/>
    </location>
</feature>
<reference evidence="6 7" key="1">
    <citation type="submission" date="2020-03" db="EMBL/GenBank/DDBJ databases">
        <title>Sphingomonas sp. nov., isolated from fish.</title>
        <authorList>
            <person name="Hyun D.-W."/>
            <person name="Bae J.-W."/>
        </authorList>
    </citation>
    <scope>NUCLEOTIDE SEQUENCE [LARGE SCALE GENOMIC DNA]</scope>
    <source>
        <strain evidence="6 7">HDW15B</strain>
    </source>
</reference>
<evidence type="ECO:0000256" key="3">
    <source>
        <dbReference type="SAM" id="SignalP"/>
    </source>
</evidence>
<feature type="chain" id="PRO_5026250938" evidence="3">
    <location>
        <begin position="22"/>
        <end position="539"/>
    </location>
</feature>
<dbReference type="Gene3D" id="2.60.220.20">
    <property type="entry name" value="putative beta-Galactosidase from caulobacter crescentus"/>
    <property type="match status" value="1"/>
</dbReference>
<dbReference type="Proteomes" id="UP000503222">
    <property type="component" value="Chromosome"/>
</dbReference>
<dbReference type="SUPFAM" id="SSF51445">
    <property type="entry name" value="(Trans)glycosidases"/>
    <property type="match status" value="1"/>
</dbReference>
<evidence type="ECO:0000313" key="7">
    <source>
        <dbReference type="Proteomes" id="UP000503222"/>
    </source>
</evidence>
<keyword evidence="7" id="KW-1185">Reference proteome</keyword>
<dbReference type="Pfam" id="PF18120">
    <property type="entry name" value="DUF5597"/>
    <property type="match status" value="1"/>
</dbReference>
<dbReference type="Pfam" id="PF02449">
    <property type="entry name" value="Glyco_hydro_42"/>
    <property type="match status" value="1"/>
</dbReference>
<sequence length="539" mass="59772">MKFRHLVAAAAVLAMSAAAAAADLPRLVSKNGRHMFEVDGAPYLILGAQAHNSSNYPSQLAKVWPALRELHANTLEIPVSWEQIEPQEGRFDFSYLDALLPQARQNNVRVVLLWFGTWKNTNPNYTPEWVKMNTARFPRMRTPEGKTHYAFSPHHRTTLEADKRAFVQLMQYLREKDPQNTVIMVQPENEIGSYGLARDHAPAADAAFRGAVPAELARLKGKAGTWTQVFGDFAEQAFTSWHMARYVDEIAAAGKAVKPLPMYVNAALGDAFNAKAASTVPSGGPQWNMVDLWKVAAPHIDALAPDIYARDPKAVEAYLSHYNVSSNALFVPEIGNAPEYARYFWSVLGKGGIGFAPFGMDYTSYSNYPLGAKALDAEAMEAFASKYRLFLPIASQWARIAFNHPTWGTAKATDEADQSKVMGRWKVTAQYGLWEFGERGMTWIHVDPHPTTGKPVGGMAVAQLGPDEFLVTGSDVRARFALDKPTPGENGAMVRVEEGTFDSQGRWVMRRVWNGDQTDYGLNFTAQPVLLKVKLGVYR</sequence>
<dbReference type="EMBL" id="CP049869">
    <property type="protein sequence ID" value="QIK78200.1"/>
    <property type="molecule type" value="Genomic_DNA"/>
</dbReference>
<dbReference type="GO" id="GO:0005975">
    <property type="term" value="P:carbohydrate metabolic process"/>
    <property type="evidence" value="ECO:0007669"/>
    <property type="project" value="InterPro"/>
</dbReference>
<accession>A0A6G7YN76</accession>
<dbReference type="RefSeq" id="WP_166410593.1">
    <property type="nucleotide sequence ID" value="NZ_CP049869.1"/>
</dbReference>
<feature type="domain" description="Glycoside hydrolase family 42 N-terminal" evidence="4">
    <location>
        <begin position="67"/>
        <end position="230"/>
    </location>
</feature>
<dbReference type="InterPro" id="IPR017853">
    <property type="entry name" value="GH"/>
</dbReference>
<protein>
    <submittedName>
        <fullName evidence="6">DUF5597 domain-containing protein</fullName>
    </submittedName>
</protein>
<dbReference type="InterPro" id="IPR013529">
    <property type="entry name" value="Glyco_hydro_42_N"/>
</dbReference>
<evidence type="ECO:0000313" key="6">
    <source>
        <dbReference type="EMBL" id="QIK78200.1"/>
    </source>
</evidence>
<feature type="domain" description="DUF5597" evidence="5">
    <location>
        <begin position="383"/>
        <end position="524"/>
    </location>
</feature>
<dbReference type="FunFam" id="3.20.20.80:FF:000135">
    <property type="entry name" value="Beta-galactosidase, putative, bgl35A"/>
    <property type="match status" value="1"/>
</dbReference>
<gene>
    <name evidence="6" type="ORF">G7077_04070</name>
</gene>
<keyword evidence="3" id="KW-0732">Signal</keyword>
<keyword evidence="2" id="KW-0326">Glycosidase</keyword>
<dbReference type="GO" id="GO:0009341">
    <property type="term" value="C:beta-galactosidase complex"/>
    <property type="evidence" value="ECO:0007669"/>
    <property type="project" value="InterPro"/>
</dbReference>